<sequence length="253" mass="27998">MAATSGPLSKNPSGAASFNRTLSRRVYFSDEPPPKPQTNPKQWDSNNDTNHAAEEEEKEGRACGLCCAWTSLIAGCIVLVLLLSGGLFLYFLQSGLPEFRVKRLDFTKIEIVSKNQRTHLSMDFQILINATNKNEKHGLSYGPLKVKVSADEVNLGSLELSAFKQKPRQVTQLKLLKAVRKLEVNAEDGQALKSDYKSRELVVNLVFKGSISMNLGGQVYNGLPLTVLCDDIAQSDIDNGLQPECRVKMFTYT</sequence>
<comment type="caution">
    <text evidence="5">The sequence shown here is derived from an EMBL/GenBank/DDBJ whole genome shotgun (WGS) entry which is preliminary data.</text>
</comment>
<evidence type="ECO:0008006" key="7">
    <source>
        <dbReference type="Google" id="ProtNLM"/>
    </source>
</evidence>
<dbReference type="AlphaFoldDB" id="A0A7J7HNV4"/>
<comment type="subcellular location">
    <subcellularLocation>
        <location evidence="1">Membrane</location>
    </subcellularLocation>
</comment>
<evidence type="ECO:0000256" key="1">
    <source>
        <dbReference type="ARBA" id="ARBA00004370"/>
    </source>
</evidence>
<reference evidence="5 6" key="2">
    <citation type="submission" date="2020-07" db="EMBL/GenBank/DDBJ databases">
        <title>Genome assembly of wild tea tree DASZ reveals pedigree and selection history of tea varieties.</title>
        <authorList>
            <person name="Zhang W."/>
        </authorList>
    </citation>
    <scope>NUCLEOTIDE SEQUENCE [LARGE SCALE GENOMIC DNA]</scope>
    <source>
        <strain evidence="6">cv. G240</strain>
        <tissue evidence="5">Leaf</tissue>
    </source>
</reference>
<dbReference type="PANTHER" id="PTHR31234:SF32">
    <property type="entry name" value="LATE EMBRYOGENESIS ABUNDANT (LEA) HYDROXYPROLINE-RICH GLYCOPROTEIN FAMILY"/>
    <property type="match status" value="1"/>
</dbReference>
<dbReference type="OrthoDB" id="1526082at2759"/>
<reference evidence="6" key="1">
    <citation type="journal article" date="2020" name="Nat. Commun.">
        <title>Genome assembly of wild tea tree DASZ reveals pedigree and selection history of tea varieties.</title>
        <authorList>
            <person name="Zhang W."/>
            <person name="Zhang Y."/>
            <person name="Qiu H."/>
            <person name="Guo Y."/>
            <person name="Wan H."/>
            <person name="Zhang X."/>
            <person name="Scossa F."/>
            <person name="Alseekh S."/>
            <person name="Zhang Q."/>
            <person name="Wang P."/>
            <person name="Xu L."/>
            <person name="Schmidt M.H."/>
            <person name="Jia X."/>
            <person name="Li D."/>
            <person name="Zhu A."/>
            <person name="Guo F."/>
            <person name="Chen W."/>
            <person name="Ni D."/>
            <person name="Usadel B."/>
            <person name="Fernie A.R."/>
            <person name="Wen W."/>
        </authorList>
    </citation>
    <scope>NUCLEOTIDE SEQUENCE [LARGE SCALE GENOMIC DNA]</scope>
    <source>
        <strain evidence="6">cv. G240</strain>
    </source>
</reference>
<evidence type="ECO:0000256" key="2">
    <source>
        <dbReference type="ARBA" id="ARBA00023136"/>
    </source>
</evidence>
<proteinExistence type="predicted"/>
<dbReference type="GO" id="GO:0098542">
    <property type="term" value="P:defense response to other organism"/>
    <property type="evidence" value="ECO:0007669"/>
    <property type="project" value="InterPro"/>
</dbReference>
<organism evidence="5 6">
    <name type="scientific">Camellia sinensis</name>
    <name type="common">Tea plant</name>
    <name type="synonym">Thea sinensis</name>
    <dbReference type="NCBI Taxonomy" id="4442"/>
    <lineage>
        <taxon>Eukaryota</taxon>
        <taxon>Viridiplantae</taxon>
        <taxon>Streptophyta</taxon>
        <taxon>Embryophyta</taxon>
        <taxon>Tracheophyta</taxon>
        <taxon>Spermatophyta</taxon>
        <taxon>Magnoliopsida</taxon>
        <taxon>eudicotyledons</taxon>
        <taxon>Gunneridae</taxon>
        <taxon>Pentapetalae</taxon>
        <taxon>asterids</taxon>
        <taxon>Ericales</taxon>
        <taxon>Theaceae</taxon>
        <taxon>Camellia</taxon>
    </lineage>
</organism>
<dbReference type="PANTHER" id="PTHR31234">
    <property type="entry name" value="LATE EMBRYOGENESIS ABUNDANT (LEA) HYDROXYPROLINE-RICH GLYCOPROTEIN FAMILY"/>
    <property type="match status" value="1"/>
</dbReference>
<feature type="region of interest" description="Disordered" evidence="3">
    <location>
        <begin position="27"/>
        <end position="55"/>
    </location>
</feature>
<evidence type="ECO:0000313" key="6">
    <source>
        <dbReference type="Proteomes" id="UP000593564"/>
    </source>
</evidence>
<keyword evidence="4" id="KW-1133">Transmembrane helix</keyword>
<keyword evidence="4" id="KW-0812">Transmembrane</keyword>
<evidence type="ECO:0000313" key="5">
    <source>
        <dbReference type="EMBL" id="KAF5954553.1"/>
    </source>
</evidence>
<gene>
    <name evidence="5" type="ORF">HYC85_007409</name>
</gene>
<keyword evidence="6" id="KW-1185">Reference proteome</keyword>
<dbReference type="EMBL" id="JACBKZ010000003">
    <property type="protein sequence ID" value="KAF5954553.1"/>
    <property type="molecule type" value="Genomic_DNA"/>
</dbReference>
<feature type="compositionally biased region" description="Polar residues" evidence="3">
    <location>
        <begin position="38"/>
        <end position="50"/>
    </location>
</feature>
<name>A0A7J7HNV4_CAMSI</name>
<protein>
    <recommendedName>
        <fullName evidence="7">Late embryogenesis abundant protein LEA-2 subgroup domain-containing protein</fullName>
    </recommendedName>
</protein>
<feature type="transmembrane region" description="Helical" evidence="4">
    <location>
        <begin position="68"/>
        <end position="92"/>
    </location>
</feature>
<evidence type="ECO:0000256" key="4">
    <source>
        <dbReference type="SAM" id="Phobius"/>
    </source>
</evidence>
<keyword evidence="2 4" id="KW-0472">Membrane</keyword>
<evidence type="ECO:0000256" key="3">
    <source>
        <dbReference type="SAM" id="MobiDB-lite"/>
    </source>
</evidence>
<dbReference type="GO" id="GO:0005886">
    <property type="term" value="C:plasma membrane"/>
    <property type="evidence" value="ECO:0007669"/>
    <property type="project" value="TreeGrafter"/>
</dbReference>
<dbReference type="InterPro" id="IPR044839">
    <property type="entry name" value="NDR1-like"/>
</dbReference>
<dbReference type="Proteomes" id="UP000593564">
    <property type="component" value="Unassembled WGS sequence"/>
</dbReference>
<accession>A0A7J7HNV4</accession>